<accession>A0AAU9M546</accession>
<dbReference type="AlphaFoldDB" id="A0AAU9M546"/>
<name>A0AAU9M546_9ASTR</name>
<dbReference type="EMBL" id="CAKMRJ010001112">
    <property type="protein sequence ID" value="CAH1421229.1"/>
    <property type="molecule type" value="Genomic_DNA"/>
</dbReference>
<protein>
    <submittedName>
        <fullName evidence="1">Uncharacterized protein</fullName>
    </submittedName>
</protein>
<evidence type="ECO:0000313" key="2">
    <source>
        <dbReference type="Proteomes" id="UP001157418"/>
    </source>
</evidence>
<dbReference type="Proteomes" id="UP001157418">
    <property type="component" value="Unassembled WGS sequence"/>
</dbReference>
<keyword evidence="2" id="KW-1185">Reference proteome</keyword>
<evidence type="ECO:0000313" key="1">
    <source>
        <dbReference type="EMBL" id="CAH1421229.1"/>
    </source>
</evidence>
<reference evidence="1 2" key="1">
    <citation type="submission" date="2022-01" db="EMBL/GenBank/DDBJ databases">
        <authorList>
            <person name="Xiong W."/>
            <person name="Schranz E."/>
        </authorList>
    </citation>
    <scope>NUCLEOTIDE SEQUENCE [LARGE SCALE GENOMIC DNA]</scope>
</reference>
<comment type="caution">
    <text evidence="1">The sequence shown here is derived from an EMBL/GenBank/DDBJ whole genome shotgun (WGS) entry which is preliminary data.</text>
</comment>
<gene>
    <name evidence="1" type="ORF">LVIROSA_LOCUS8641</name>
</gene>
<proteinExistence type="predicted"/>
<organism evidence="1 2">
    <name type="scientific">Lactuca virosa</name>
    <dbReference type="NCBI Taxonomy" id="75947"/>
    <lineage>
        <taxon>Eukaryota</taxon>
        <taxon>Viridiplantae</taxon>
        <taxon>Streptophyta</taxon>
        <taxon>Embryophyta</taxon>
        <taxon>Tracheophyta</taxon>
        <taxon>Spermatophyta</taxon>
        <taxon>Magnoliopsida</taxon>
        <taxon>eudicotyledons</taxon>
        <taxon>Gunneridae</taxon>
        <taxon>Pentapetalae</taxon>
        <taxon>asterids</taxon>
        <taxon>campanulids</taxon>
        <taxon>Asterales</taxon>
        <taxon>Asteraceae</taxon>
        <taxon>Cichorioideae</taxon>
        <taxon>Cichorieae</taxon>
        <taxon>Lactucinae</taxon>
        <taxon>Lactuca</taxon>
    </lineage>
</organism>
<sequence>MVATAVKCRHQTPFMINEELLDRESVIQQLWFCQQDFSSVRYSVFKRGARENCSAHTICSAWDVYTLIF</sequence>